<dbReference type="CDD" id="cd01189">
    <property type="entry name" value="INT_ICEBs1_C_like"/>
    <property type="match status" value="1"/>
</dbReference>
<dbReference type="AlphaFoldDB" id="A0A1I4IK19"/>
<proteinExistence type="inferred from homology"/>
<dbReference type="GO" id="GO:0006310">
    <property type="term" value="P:DNA recombination"/>
    <property type="evidence" value="ECO:0007669"/>
    <property type="project" value="UniProtKB-KW"/>
</dbReference>
<protein>
    <submittedName>
        <fullName evidence="6">Phage integrase family protein</fullName>
    </submittedName>
</protein>
<evidence type="ECO:0000256" key="1">
    <source>
        <dbReference type="ARBA" id="ARBA00008857"/>
    </source>
</evidence>
<evidence type="ECO:0000313" key="6">
    <source>
        <dbReference type="EMBL" id="SFL54625.1"/>
    </source>
</evidence>
<dbReference type="GO" id="GO:0003677">
    <property type="term" value="F:DNA binding"/>
    <property type="evidence" value="ECO:0007669"/>
    <property type="project" value="UniProtKB-KW"/>
</dbReference>
<name>A0A1I4IK19_9LACT</name>
<keyword evidence="2" id="KW-0229">DNA integration</keyword>
<dbReference type="InterPro" id="IPR010998">
    <property type="entry name" value="Integrase_recombinase_N"/>
</dbReference>
<dbReference type="InterPro" id="IPR002104">
    <property type="entry name" value="Integrase_catalytic"/>
</dbReference>
<dbReference type="PROSITE" id="PS51898">
    <property type="entry name" value="TYR_RECOMBINASE"/>
    <property type="match status" value="1"/>
</dbReference>
<dbReference type="Pfam" id="PF00589">
    <property type="entry name" value="Phage_integrase"/>
    <property type="match status" value="1"/>
</dbReference>
<dbReference type="SUPFAM" id="SSF56349">
    <property type="entry name" value="DNA breaking-rejoining enzymes"/>
    <property type="match status" value="1"/>
</dbReference>
<organism evidence="6 7">
    <name type="scientific">Lactococcus garvieae</name>
    <dbReference type="NCBI Taxonomy" id="1363"/>
    <lineage>
        <taxon>Bacteria</taxon>
        <taxon>Bacillati</taxon>
        <taxon>Bacillota</taxon>
        <taxon>Bacilli</taxon>
        <taxon>Lactobacillales</taxon>
        <taxon>Streptococcaceae</taxon>
        <taxon>Lactococcus</taxon>
    </lineage>
</organism>
<dbReference type="Gene3D" id="1.10.443.10">
    <property type="entry name" value="Intergrase catalytic core"/>
    <property type="match status" value="1"/>
</dbReference>
<dbReference type="Gene3D" id="1.10.150.130">
    <property type="match status" value="1"/>
</dbReference>
<dbReference type="Proteomes" id="UP000181969">
    <property type="component" value="Unassembled WGS sequence"/>
</dbReference>
<dbReference type="InterPro" id="IPR013762">
    <property type="entry name" value="Integrase-like_cat_sf"/>
</dbReference>
<comment type="similarity">
    <text evidence="1">Belongs to the 'phage' integrase family.</text>
</comment>
<dbReference type="PANTHER" id="PTHR30629">
    <property type="entry name" value="PROPHAGE INTEGRASE"/>
    <property type="match status" value="1"/>
</dbReference>
<dbReference type="InterPro" id="IPR011010">
    <property type="entry name" value="DNA_brk_join_enz"/>
</dbReference>
<feature type="domain" description="Tyr recombinase" evidence="5">
    <location>
        <begin position="176"/>
        <end position="369"/>
    </location>
</feature>
<accession>A0A1I4IK19</accession>
<dbReference type="RefSeq" id="WP_074751856.1">
    <property type="nucleotide sequence ID" value="NZ_FOTJ01000017.1"/>
</dbReference>
<dbReference type="GO" id="GO:0015074">
    <property type="term" value="P:DNA integration"/>
    <property type="evidence" value="ECO:0007669"/>
    <property type="project" value="UniProtKB-KW"/>
</dbReference>
<keyword evidence="3" id="KW-0238">DNA-binding</keyword>
<keyword evidence="4" id="KW-0233">DNA recombination</keyword>
<dbReference type="PANTHER" id="PTHR30629:SF2">
    <property type="entry name" value="PROPHAGE INTEGRASE INTS-RELATED"/>
    <property type="match status" value="1"/>
</dbReference>
<sequence length="374" mass="43635">MWIEPLPNGKYKYVERYTDPYTEKNKKTSITLDKNTAQAKKQALTLLQEKIDKLTNTNNITAKITLSELYEEWFSRYKITVKQRSALATSKAMKKVFVYVPKNNLVKNLERQIFLDFFDKIYSLGNLSYAYTIQIKNTLGNMLNYAVEREYIDKNPIASIKIKRKKVQEENHKQKMDEKFLEREEINDIITYLKKNKNNLLHARIVEFLWLTGLRYGELQALQWKNYNGTSIEVNGTLGINNEKISPKTVASNRIVDLPQKAKDILQETKAVNKLYFDRVEPDDYIFLSNRNLPLGVQSFNRILKKAEKECNISKPLSSHIFRHSHVSLLAELNLPLKSIMERVGHSNANTTLKIYNHVTKKTREEVIEALNNI</sequence>
<gene>
    <name evidence="6" type="ORF">SAMN05216438_11721</name>
</gene>
<evidence type="ECO:0000256" key="2">
    <source>
        <dbReference type="ARBA" id="ARBA00022908"/>
    </source>
</evidence>
<dbReference type="EMBL" id="FOTJ01000017">
    <property type="protein sequence ID" value="SFL54625.1"/>
    <property type="molecule type" value="Genomic_DNA"/>
</dbReference>
<evidence type="ECO:0000256" key="4">
    <source>
        <dbReference type="ARBA" id="ARBA00023172"/>
    </source>
</evidence>
<dbReference type="InterPro" id="IPR050808">
    <property type="entry name" value="Phage_Integrase"/>
</dbReference>
<reference evidence="6 7" key="1">
    <citation type="submission" date="2016-10" db="EMBL/GenBank/DDBJ databases">
        <authorList>
            <person name="de Groot N.N."/>
        </authorList>
    </citation>
    <scope>NUCLEOTIDE SEQUENCE [LARGE SCALE GENOMIC DNA]</scope>
    <source>
        <strain evidence="6 7">M79</strain>
    </source>
</reference>
<evidence type="ECO:0000313" key="7">
    <source>
        <dbReference type="Proteomes" id="UP000181969"/>
    </source>
</evidence>
<dbReference type="OrthoDB" id="9803188at2"/>
<evidence type="ECO:0000256" key="3">
    <source>
        <dbReference type="ARBA" id="ARBA00023125"/>
    </source>
</evidence>
<evidence type="ECO:0000259" key="5">
    <source>
        <dbReference type="PROSITE" id="PS51898"/>
    </source>
</evidence>